<accession>D8MXA4</accession>
<proteinExistence type="predicted"/>
<dbReference type="GO" id="GO:0003677">
    <property type="term" value="F:DNA binding"/>
    <property type="evidence" value="ECO:0007669"/>
    <property type="project" value="InterPro"/>
</dbReference>
<dbReference type="AlphaFoldDB" id="D8MXA4"/>
<dbReference type="KEGG" id="ebi:EbC_39300"/>
<sequence>MKPRSSIHETFCKRLKQARLAKGFSQKSLGIAAGIDEFVASTRINRYEKGIHEADLDTVQRLAEALEVPVAYLFAEDDEFARIIKQYSISHAGLN</sequence>
<dbReference type="GeneID" id="90513873"/>
<dbReference type="eggNOG" id="COG1396">
    <property type="taxonomic scope" value="Bacteria"/>
</dbReference>
<dbReference type="SUPFAM" id="SSF47413">
    <property type="entry name" value="lambda repressor-like DNA-binding domains"/>
    <property type="match status" value="1"/>
</dbReference>
<evidence type="ECO:0000313" key="2">
    <source>
        <dbReference type="EMBL" id="CAX61461.1"/>
    </source>
</evidence>
<name>D8MXA4_ERWBE</name>
<feature type="domain" description="HTH cro/C1-type" evidence="1">
    <location>
        <begin position="15"/>
        <end position="73"/>
    </location>
</feature>
<dbReference type="Pfam" id="PF01381">
    <property type="entry name" value="HTH_3"/>
    <property type="match status" value="1"/>
</dbReference>
<dbReference type="Gene3D" id="1.10.260.40">
    <property type="entry name" value="lambda repressor-like DNA-binding domains"/>
    <property type="match status" value="1"/>
</dbReference>
<dbReference type="HOGENOM" id="CLU_066192_10_0_6"/>
<evidence type="ECO:0000259" key="1">
    <source>
        <dbReference type="PROSITE" id="PS50943"/>
    </source>
</evidence>
<dbReference type="EMBL" id="FP236843">
    <property type="protein sequence ID" value="CAX61461.1"/>
    <property type="molecule type" value="Genomic_DNA"/>
</dbReference>
<dbReference type="SMART" id="SM00530">
    <property type="entry name" value="HTH_XRE"/>
    <property type="match status" value="1"/>
</dbReference>
<dbReference type="STRING" id="634500.EbC_39300"/>
<dbReference type="RefSeq" id="WP_013203944.1">
    <property type="nucleotide sequence ID" value="NC_014306.1"/>
</dbReference>
<organism evidence="3">
    <name type="scientific">Erwinia billingiae (strain Eb661)</name>
    <dbReference type="NCBI Taxonomy" id="634500"/>
    <lineage>
        <taxon>Bacteria</taxon>
        <taxon>Pseudomonadati</taxon>
        <taxon>Pseudomonadota</taxon>
        <taxon>Gammaproteobacteria</taxon>
        <taxon>Enterobacterales</taxon>
        <taxon>Erwiniaceae</taxon>
        <taxon>Erwinia</taxon>
    </lineage>
</organism>
<keyword evidence="3" id="KW-1185">Reference proteome</keyword>
<dbReference type="Proteomes" id="UP000008793">
    <property type="component" value="Chromosome"/>
</dbReference>
<dbReference type="InterPro" id="IPR010982">
    <property type="entry name" value="Lambda_DNA-bd_dom_sf"/>
</dbReference>
<gene>
    <name evidence="2" type="ordered locus">EbC_39300</name>
</gene>
<protein>
    <submittedName>
        <fullName evidence="2">XRE family transcriptional regulator</fullName>
    </submittedName>
</protein>
<dbReference type="CDD" id="cd00093">
    <property type="entry name" value="HTH_XRE"/>
    <property type="match status" value="1"/>
</dbReference>
<dbReference type="InterPro" id="IPR001387">
    <property type="entry name" value="Cro/C1-type_HTH"/>
</dbReference>
<reference evidence="2 3" key="1">
    <citation type="journal article" date="2010" name="BMC Genomics">
        <title>Genome comparison of the epiphytic bacteria Erwinia billingiae and E. tasmaniensis with the pear pathogen E. pyrifoliae.</title>
        <authorList>
            <person name="Kube M."/>
            <person name="Migdoll A.M."/>
            <person name="Gehring I."/>
            <person name="Heitmann K."/>
            <person name="Mayer Y."/>
            <person name="Kuhl H."/>
            <person name="Knaust F."/>
            <person name="Geider K."/>
            <person name="Reinhardt R."/>
        </authorList>
    </citation>
    <scope>NUCLEOTIDE SEQUENCE [LARGE SCALE GENOMIC DNA]</scope>
    <source>
        <strain evidence="2 3">Eb661</strain>
    </source>
</reference>
<evidence type="ECO:0000313" key="3">
    <source>
        <dbReference type="Proteomes" id="UP000008793"/>
    </source>
</evidence>
<dbReference type="PROSITE" id="PS50943">
    <property type="entry name" value="HTH_CROC1"/>
    <property type="match status" value="1"/>
</dbReference>